<dbReference type="Pfam" id="PF14021">
    <property type="entry name" value="TNT"/>
    <property type="match status" value="1"/>
</dbReference>
<reference evidence="2 3" key="1">
    <citation type="submission" date="2017-07" db="EMBL/GenBank/DDBJ databases">
        <title>Paenibacillus herberti R33 genome sequencing and assembly.</title>
        <authorList>
            <person name="Su W."/>
        </authorList>
    </citation>
    <scope>NUCLEOTIDE SEQUENCE [LARGE SCALE GENOMIC DNA]</scope>
    <source>
        <strain evidence="2 3">R33</strain>
    </source>
</reference>
<dbReference type="AlphaFoldDB" id="A0A229NSX4"/>
<sequence length="361" mass="39136">MDPLDDRYGKRAGELAGEGIGFLLPFRYVKIGSPTWLGKLSPTAVRTTTSGAIYSSASELSDAATDFRQDGSQNVGKRLGNVAMDSALAGAGDIAGHAGGRIVSGVLKKINVKPVAEPNFNTPGTKPIVAASPQEQVGFAKVEGLRGIAGTGDLVDDLLKTSRCNTDELTVYLKKMDAYNGTNYADEFASLGKWPDEIQIPKDRSVLNADGSIKWSEVPNGGYVLDRNGNAIKDVFVPKTGDIIDRYGPPNGRYTSPVLDGKPYNYDQRSLPYVEDVTKYYQYEVIGDFNDLKIYIQQCPDVNVRLKAEAYMKKFKISFDELKVQKGNIAEGFGSSGGGIQFELPLPVNMLEDLGLLVKVN</sequence>
<accession>A0A229NSX4</accession>
<feature type="domain" description="TNT" evidence="1">
    <location>
        <begin position="240"/>
        <end position="290"/>
    </location>
</feature>
<proteinExistence type="predicted"/>
<protein>
    <recommendedName>
        <fullName evidence="1">TNT domain-containing protein</fullName>
    </recommendedName>
</protein>
<keyword evidence="3" id="KW-1185">Reference proteome</keyword>
<organism evidence="2 3">
    <name type="scientific">Paenibacillus herberti</name>
    <dbReference type="NCBI Taxonomy" id="1619309"/>
    <lineage>
        <taxon>Bacteria</taxon>
        <taxon>Bacillati</taxon>
        <taxon>Bacillota</taxon>
        <taxon>Bacilli</taxon>
        <taxon>Bacillales</taxon>
        <taxon>Paenibacillaceae</taxon>
        <taxon>Paenibacillus</taxon>
    </lineage>
</organism>
<evidence type="ECO:0000259" key="1">
    <source>
        <dbReference type="Pfam" id="PF14021"/>
    </source>
</evidence>
<name>A0A229NSX4_9BACL</name>
<evidence type="ECO:0000313" key="2">
    <source>
        <dbReference type="EMBL" id="OXM12980.1"/>
    </source>
</evidence>
<dbReference type="InterPro" id="IPR025331">
    <property type="entry name" value="TNT"/>
</dbReference>
<gene>
    <name evidence="2" type="ORF">CGZ75_24235</name>
</gene>
<evidence type="ECO:0000313" key="3">
    <source>
        <dbReference type="Proteomes" id="UP000215145"/>
    </source>
</evidence>
<dbReference type="EMBL" id="NMUQ01000006">
    <property type="protein sequence ID" value="OXM12980.1"/>
    <property type="molecule type" value="Genomic_DNA"/>
</dbReference>
<comment type="caution">
    <text evidence="2">The sequence shown here is derived from an EMBL/GenBank/DDBJ whole genome shotgun (WGS) entry which is preliminary data.</text>
</comment>
<dbReference type="GO" id="GO:0050135">
    <property type="term" value="F:NADP+ nucleosidase activity"/>
    <property type="evidence" value="ECO:0007669"/>
    <property type="project" value="InterPro"/>
</dbReference>
<dbReference type="Proteomes" id="UP000215145">
    <property type="component" value="Unassembled WGS sequence"/>
</dbReference>